<dbReference type="NCBIfam" id="TIGR03083">
    <property type="entry name" value="maleylpyruvate isomerase family mycothiol-dependent enzyme"/>
    <property type="match status" value="1"/>
</dbReference>
<dbReference type="InterPro" id="IPR034660">
    <property type="entry name" value="DinB/YfiT-like"/>
</dbReference>
<evidence type="ECO:0000313" key="2">
    <source>
        <dbReference type="EMBL" id="OAN34309.1"/>
    </source>
</evidence>
<dbReference type="EMBL" id="LWCS01000044">
    <property type="protein sequence ID" value="OAN34309.1"/>
    <property type="molecule type" value="Genomic_DNA"/>
</dbReference>
<dbReference type="OrthoDB" id="5178565at2"/>
<reference evidence="2 3" key="1">
    <citation type="submission" date="2016-04" db="EMBL/GenBank/DDBJ databases">
        <title>Draft Genome Sequences of Staphylococcus capitis Strain H36, S. capitis Strain H65, S. cohnii Strain H62, S. hominis Strain H69, Mycobacterium iranicum Strain H39, Plantibacter sp. Strain H53, Pseudomonas oryzihabitans Strain H72, and Microbacterium sp. Strain H83, isolated from residential settings.</title>
        <authorList>
            <person name="Lymperopoulou D."/>
            <person name="Adams R.I."/>
            <person name="Lindow S."/>
            <person name="Coil D.A."/>
            <person name="Jospin G."/>
            <person name="Eisen J.A."/>
        </authorList>
    </citation>
    <scope>NUCLEOTIDE SEQUENCE [LARGE SCALE GENOMIC DNA]</scope>
    <source>
        <strain evidence="2 3">H39</strain>
    </source>
</reference>
<sequence length="200" mass="21839">MDRNTVWHHIQQQRLEVADLLIEIDTRSPASWETPSLCAGWTVRNVAAHLTHSTLSMPRMMVEALRSGFRFNAIVDRLATTDARSPEELAAALRESAGSRRHPPGTTEMEPLIDVLVHAQDICVPLGIERSMPAAAAVAAARRVWDMGFPFRAQKRLAGTRLVATDADFAVGEGRTLSAPVGDLLMVMTGRHVAADLSPN</sequence>
<feature type="domain" description="Mycothiol-dependent maleylpyruvate isomerase metal-binding" evidence="1">
    <location>
        <begin position="28"/>
        <end position="100"/>
    </location>
</feature>
<dbReference type="Proteomes" id="UP000078396">
    <property type="component" value="Unassembled WGS sequence"/>
</dbReference>
<evidence type="ECO:0000259" key="1">
    <source>
        <dbReference type="Pfam" id="PF11716"/>
    </source>
</evidence>
<gene>
    <name evidence="2" type="ORF">A4X20_27060</name>
</gene>
<dbReference type="InterPro" id="IPR017517">
    <property type="entry name" value="Maleyloyr_isom"/>
</dbReference>
<dbReference type="AlphaFoldDB" id="A0A178LPL6"/>
<dbReference type="STRING" id="912594.AWC12_25305"/>
<organism evidence="2 3">
    <name type="scientific">Mycolicibacterium iranicum</name>
    <name type="common">Mycobacterium iranicum</name>
    <dbReference type="NCBI Taxonomy" id="912594"/>
    <lineage>
        <taxon>Bacteria</taxon>
        <taxon>Bacillati</taxon>
        <taxon>Actinomycetota</taxon>
        <taxon>Actinomycetes</taxon>
        <taxon>Mycobacteriales</taxon>
        <taxon>Mycobacteriaceae</taxon>
        <taxon>Mycolicibacterium</taxon>
    </lineage>
</organism>
<dbReference type="Pfam" id="PF11716">
    <property type="entry name" value="MDMPI_N"/>
    <property type="match status" value="1"/>
</dbReference>
<accession>A0A178LPL6</accession>
<evidence type="ECO:0000313" key="3">
    <source>
        <dbReference type="Proteomes" id="UP000078396"/>
    </source>
</evidence>
<proteinExistence type="predicted"/>
<comment type="caution">
    <text evidence="2">The sequence shown here is derived from an EMBL/GenBank/DDBJ whole genome shotgun (WGS) entry which is preliminary data.</text>
</comment>
<protein>
    <recommendedName>
        <fullName evidence="1">Mycothiol-dependent maleylpyruvate isomerase metal-binding domain-containing protein</fullName>
    </recommendedName>
</protein>
<dbReference type="GO" id="GO:0046872">
    <property type="term" value="F:metal ion binding"/>
    <property type="evidence" value="ECO:0007669"/>
    <property type="project" value="InterPro"/>
</dbReference>
<name>A0A178LPL6_MYCIR</name>
<dbReference type="Gene3D" id="1.20.120.450">
    <property type="entry name" value="dinb family like domain"/>
    <property type="match status" value="1"/>
</dbReference>
<dbReference type="RefSeq" id="WP_064283931.1">
    <property type="nucleotide sequence ID" value="NZ_LWCS01000044.1"/>
</dbReference>
<dbReference type="SUPFAM" id="SSF109854">
    <property type="entry name" value="DinB/YfiT-like putative metalloenzymes"/>
    <property type="match status" value="1"/>
</dbReference>
<dbReference type="InterPro" id="IPR024344">
    <property type="entry name" value="MDMPI_metal-binding"/>
</dbReference>